<keyword evidence="3" id="KW-1185">Reference proteome</keyword>
<reference evidence="2 3" key="1">
    <citation type="submission" date="2009-10" db="EMBL/GenBank/DDBJ databases">
        <authorList>
            <person name="Harkins D.M."/>
            <person name="Madupu R."/>
            <person name="Durkin A.S."/>
            <person name="Torralba M."/>
            <person name="Methe B."/>
            <person name="Sutton G.G."/>
            <person name="Strausberg R.L."/>
            <person name="Nelson K.E."/>
        </authorList>
    </citation>
    <scope>NUCLEOTIDE SEQUENCE [LARGE SCALE GENOMIC DNA]</scope>
    <source>
        <strain evidence="2 3">F0264</strain>
    </source>
</reference>
<dbReference type="SUPFAM" id="SSF110849">
    <property type="entry name" value="ParB/Sulfiredoxin"/>
    <property type="match status" value="1"/>
</dbReference>
<organism evidence="2 3">
    <name type="scientific">Pseudoleptotrichia goodfellowii F0264</name>
    <dbReference type="NCBI Taxonomy" id="596323"/>
    <lineage>
        <taxon>Bacteria</taxon>
        <taxon>Fusobacteriati</taxon>
        <taxon>Fusobacteriota</taxon>
        <taxon>Fusobacteriia</taxon>
        <taxon>Fusobacteriales</taxon>
        <taxon>Leptotrichiaceae</taxon>
        <taxon>Pseudoleptotrichia</taxon>
    </lineage>
</organism>
<protein>
    <recommendedName>
        <fullName evidence="1">DUF4032 domain-containing protein</fullName>
    </recommendedName>
</protein>
<dbReference type="InterPro" id="IPR025111">
    <property type="entry name" value="DUF4032"/>
</dbReference>
<sequence length="619" mass="74317">MDNSIYLFEAEGAYKKFLKSSKGFLGLKKRENLKSFGEVQKNENAYNSVYLGIKEVPLSKIVGSVEKYTDFDKNFVPKNNIVKQRWMNIYTGYMAESMLPPVILYKIKDDYYVYDGNHRISVAKFLNFVSVEAEVEEFLPSKDAADEMIYRESMVFEKETGIKDVILSNPLKYKNLKNEIRSYVNFIHKKKDENIDYKAAAENWNKNIFVPVKILIEKNDILKNFPDSNINDIFLFILDHKYYMSEKRDKNTGYFLSTVDFINRVKTNEKRSLSNNCKIEDEETLRACEKLRKIDYELIYSLEETEINEKLFKLTGIDFRYDRVLLEEVEKIGTPEKWYEENYKKITEYFYNKADKLPEKYSRYLQYFEENRIFGYIFEYKCCKNFFENENPEISVLNYIIEVFLLIISSFDDTVSEKEKIIYLYEKIQNQYFYLFRIEKRLVEEGKTTKYEKIIADNLLNIMSFKNEQGYYDIKGILINRKYEEFLDNLKKPEEFLNIYKKYGESGKYETFTKLFEMLDILGEEKFLKKIKNDLKKMFLSDDILADYKMKDILTEFNNNLGKEKDFYNREKYSFIDFYADILSFTKETAKDEDNGNIDLDIDILDMEMYYREKEKIYI</sequence>
<dbReference type="AlphaFoldDB" id="D0GKD6"/>
<dbReference type="RefSeq" id="WP_006806947.1">
    <property type="nucleotide sequence ID" value="NZ_ADAD01000074.1"/>
</dbReference>
<evidence type="ECO:0000313" key="3">
    <source>
        <dbReference type="Proteomes" id="UP000004226"/>
    </source>
</evidence>
<gene>
    <name evidence="2" type="ORF">HMPREF0554_0679</name>
</gene>
<name>D0GKD6_9FUSO</name>
<proteinExistence type="predicted"/>
<evidence type="ECO:0000259" key="1">
    <source>
        <dbReference type="Pfam" id="PF13224"/>
    </source>
</evidence>
<dbReference type="eggNOG" id="COG1475">
    <property type="taxonomic scope" value="Bacteria"/>
</dbReference>
<comment type="caution">
    <text evidence="2">The sequence shown here is derived from an EMBL/GenBank/DDBJ whole genome shotgun (WGS) entry which is preliminary data.</text>
</comment>
<evidence type="ECO:0000313" key="2">
    <source>
        <dbReference type="EMBL" id="EEY35453.1"/>
    </source>
</evidence>
<dbReference type="InterPro" id="IPR036086">
    <property type="entry name" value="ParB/Sulfiredoxin_sf"/>
</dbReference>
<accession>D0GKD6</accession>
<feature type="domain" description="DUF4032" evidence="1">
    <location>
        <begin position="176"/>
        <end position="264"/>
    </location>
</feature>
<dbReference type="EMBL" id="ADAD01000074">
    <property type="protein sequence ID" value="EEY35453.1"/>
    <property type="molecule type" value="Genomic_DNA"/>
</dbReference>
<dbReference type="Proteomes" id="UP000004226">
    <property type="component" value="Unassembled WGS sequence"/>
</dbReference>
<dbReference type="Pfam" id="PF13224">
    <property type="entry name" value="DUF4032"/>
    <property type="match status" value="1"/>
</dbReference>